<gene>
    <name evidence="2" type="ORF">EHS13_13585</name>
</gene>
<feature type="region of interest" description="Disordered" evidence="1">
    <location>
        <begin position="214"/>
        <end position="242"/>
    </location>
</feature>
<evidence type="ECO:0000313" key="3">
    <source>
        <dbReference type="Proteomes" id="UP000426246"/>
    </source>
</evidence>
<dbReference type="RefSeq" id="WP_155700872.1">
    <property type="nucleotide sequence ID" value="NZ_CP034235.1"/>
</dbReference>
<evidence type="ECO:0000256" key="1">
    <source>
        <dbReference type="SAM" id="MobiDB-lite"/>
    </source>
</evidence>
<dbReference type="KEGG" id="ppsc:EHS13_13585"/>
<dbReference type="Proteomes" id="UP000426246">
    <property type="component" value="Chromosome"/>
</dbReference>
<name>A0A6B8RJP2_9BACL</name>
<reference evidence="3" key="1">
    <citation type="submission" date="2018-11" db="EMBL/GenBank/DDBJ databases">
        <title>Complete genome sequence of Paenibacillus sp. ML311-T8.</title>
        <authorList>
            <person name="Nam Y.-D."/>
            <person name="Kang J."/>
            <person name="Chung W.-H."/>
            <person name="Park Y.S."/>
        </authorList>
    </citation>
    <scope>NUCLEOTIDE SEQUENCE [LARGE SCALE GENOMIC DNA]</scope>
    <source>
        <strain evidence="3">ML311-T8</strain>
    </source>
</reference>
<feature type="compositionally biased region" description="Low complexity" evidence="1">
    <location>
        <begin position="227"/>
        <end position="242"/>
    </location>
</feature>
<proteinExistence type="predicted"/>
<evidence type="ECO:0000313" key="2">
    <source>
        <dbReference type="EMBL" id="QGQ95835.1"/>
    </source>
</evidence>
<accession>A0A6B8RJP2</accession>
<organism evidence="2 3">
    <name type="scientific">Paenibacillus psychroresistens</name>
    <dbReference type="NCBI Taxonomy" id="1778678"/>
    <lineage>
        <taxon>Bacteria</taxon>
        <taxon>Bacillati</taxon>
        <taxon>Bacillota</taxon>
        <taxon>Bacilli</taxon>
        <taxon>Bacillales</taxon>
        <taxon>Paenibacillaceae</taxon>
        <taxon>Paenibacillus</taxon>
    </lineage>
</organism>
<sequence length="336" mass="37396">MNETTLVQHQENNSGSIVELDFGSAADLRKKLVDMKQKLNLTKEFFREVMQEGLDYGIIPGTDKPSLWKPGAEGLLEFYNYAPTIANKTEEKNLETGYYSVDITIRLIHRSTGVVIGEGVGCANTFESRYRWRWLYEKDIPKGIHKEDLFVKEFKGTGGSKYYKYRMDNDDMFSIWNTVLKMAKKRALVDATLAATRSSGIFTQTEEELEAYLHGDDPEGGDGESGGKAAAAKNTAVPSATTITSSTTIKPVTPLNKNRVLALMKTAVLDWNGLAAQATEALGRPIKKVMDDLKSDADWIAVGQHLDLLIESRAAFAENKDELDFDNLPPELRGEQ</sequence>
<keyword evidence="3" id="KW-1185">Reference proteome</keyword>
<dbReference type="EMBL" id="CP034235">
    <property type="protein sequence ID" value="QGQ95835.1"/>
    <property type="molecule type" value="Genomic_DNA"/>
</dbReference>
<protein>
    <submittedName>
        <fullName evidence="2">Uncharacterized protein</fullName>
    </submittedName>
</protein>
<dbReference type="OrthoDB" id="423960at2"/>
<dbReference type="AlphaFoldDB" id="A0A6B8RJP2"/>